<evidence type="ECO:0000313" key="1">
    <source>
        <dbReference type="Proteomes" id="UP000694923"/>
    </source>
</evidence>
<sequence length="84" mass="9566">QRMMKTFEHKLLTPSLKSSATSAIFNSLGSAQGTPSEISFSNDDFYEDPYCFSPLSCEAVPNCVRRILPVEIKMNFIHKQRCFQ</sequence>
<feature type="non-terminal residue" evidence="2">
    <location>
        <position position="1"/>
    </location>
</feature>
<evidence type="ECO:0000313" key="2">
    <source>
        <dbReference type="RefSeq" id="XP_008584976.1"/>
    </source>
</evidence>
<gene>
    <name evidence="2" type="primary">LOC103602341</name>
</gene>
<reference evidence="2" key="1">
    <citation type="submission" date="2025-08" db="UniProtKB">
        <authorList>
            <consortium name="RefSeq"/>
        </authorList>
    </citation>
    <scope>IDENTIFICATION</scope>
</reference>
<dbReference type="RefSeq" id="XP_008584976.1">
    <property type="nucleotide sequence ID" value="XM_008586754.1"/>
</dbReference>
<name>A0ABM0RWI5_GALVR</name>
<organism evidence="1 2">
    <name type="scientific">Galeopterus variegatus</name>
    <name type="common">Malayan flying lemur</name>
    <name type="synonym">Cynocephalus variegatus</name>
    <dbReference type="NCBI Taxonomy" id="482537"/>
    <lineage>
        <taxon>Eukaryota</taxon>
        <taxon>Metazoa</taxon>
        <taxon>Chordata</taxon>
        <taxon>Craniata</taxon>
        <taxon>Vertebrata</taxon>
        <taxon>Euteleostomi</taxon>
        <taxon>Mammalia</taxon>
        <taxon>Eutheria</taxon>
        <taxon>Euarchontoglires</taxon>
        <taxon>Dermoptera</taxon>
        <taxon>Cynocephalidae</taxon>
        <taxon>Galeopterus</taxon>
    </lineage>
</organism>
<dbReference type="Proteomes" id="UP000694923">
    <property type="component" value="Unplaced"/>
</dbReference>
<accession>A0ABM0RWI5</accession>
<dbReference type="GeneID" id="103602341"/>
<proteinExistence type="predicted"/>
<keyword evidence="2" id="KW-0675">Receptor</keyword>
<keyword evidence="1" id="KW-1185">Reference proteome</keyword>
<protein>
    <submittedName>
        <fullName evidence="2">Probable G-protein coupled receptor 112</fullName>
    </submittedName>
</protein>